<keyword evidence="1" id="KW-0812">Transmembrane</keyword>
<gene>
    <name evidence="2" type="ORF">AUJ44_02725</name>
</gene>
<keyword evidence="1" id="KW-0472">Membrane</keyword>
<dbReference type="EMBL" id="MNVO01000045">
    <property type="protein sequence ID" value="OIO32274.1"/>
    <property type="molecule type" value="Genomic_DNA"/>
</dbReference>
<evidence type="ECO:0000313" key="2">
    <source>
        <dbReference type="EMBL" id="OIO32274.1"/>
    </source>
</evidence>
<dbReference type="Proteomes" id="UP000183206">
    <property type="component" value="Unassembled WGS sequence"/>
</dbReference>
<reference evidence="2 3" key="1">
    <citation type="journal article" date="2016" name="Environ. Microbiol.">
        <title>Genomic resolution of a cold subsurface aquifer community provides metabolic insights for novel microbes adapted to high CO concentrations.</title>
        <authorList>
            <person name="Probst A.J."/>
            <person name="Castelle C.J."/>
            <person name="Singh A."/>
            <person name="Brown C.T."/>
            <person name="Anantharaman K."/>
            <person name="Sharon I."/>
            <person name="Hug L.A."/>
            <person name="Burstein D."/>
            <person name="Emerson J.B."/>
            <person name="Thomas B.C."/>
            <person name="Banfield J.F."/>
        </authorList>
    </citation>
    <scope>NUCLEOTIDE SEQUENCE [LARGE SCALE GENOMIC DNA]</scope>
    <source>
        <strain evidence="2">CG1_02_47_685</strain>
    </source>
</reference>
<evidence type="ECO:0000313" key="3">
    <source>
        <dbReference type="Proteomes" id="UP000183206"/>
    </source>
</evidence>
<protein>
    <submittedName>
        <fullName evidence="2">Uncharacterized protein</fullName>
    </submittedName>
</protein>
<proteinExistence type="predicted"/>
<accession>A0A1J4V534</accession>
<dbReference type="PROSITE" id="PS00409">
    <property type="entry name" value="PROKAR_NTER_METHYL"/>
    <property type="match status" value="1"/>
</dbReference>
<name>A0A1J4V534_9BACT</name>
<keyword evidence="1" id="KW-1133">Transmembrane helix</keyword>
<feature type="transmembrane region" description="Helical" evidence="1">
    <location>
        <begin position="21"/>
        <end position="48"/>
    </location>
</feature>
<dbReference type="AlphaFoldDB" id="A0A1J4V534"/>
<dbReference type="InterPro" id="IPR012902">
    <property type="entry name" value="N_methyl_site"/>
</dbReference>
<sequence length="197" mass="21631">MMSGECMKKQKIKINVRAVKNSGLTLVETLIAISILIVAVVMSISLYVDNIANARFAHDQIIATYLAEEGIELVRQVVYTNFNNGNNGGVNWVNDLANCWPNGCRVGNDHWNSIGFASCGGGNCPKLKIHTAAGFLRGVYGHPSDSTGWEDTPFTRKIEVSSPPGDVERTVTSTVTWNYHGATKNVTLKTYIYNYLN</sequence>
<comment type="caution">
    <text evidence="2">The sequence shown here is derived from an EMBL/GenBank/DDBJ whole genome shotgun (WGS) entry which is preliminary data.</text>
</comment>
<organism evidence="2 3">
    <name type="scientific">Candidatus Nomurabacteria bacterium CG1_02_47_685</name>
    <dbReference type="NCBI Taxonomy" id="1805282"/>
    <lineage>
        <taxon>Bacteria</taxon>
        <taxon>Candidatus Nomuraibacteriota</taxon>
    </lineage>
</organism>
<dbReference type="STRING" id="1805282.AUJ44_02725"/>
<evidence type="ECO:0000256" key="1">
    <source>
        <dbReference type="SAM" id="Phobius"/>
    </source>
</evidence>